<organism evidence="2 3">
    <name type="scientific">Daldinia eschscholtzii</name>
    <dbReference type="NCBI Taxonomy" id="292717"/>
    <lineage>
        <taxon>Eukaryota</taxon>
        <taxon>Fungi</taxon>
        <taxon>Dikarya</taxon>
        <taxon>Ascomycota</taxon>
        <taxon>Pezizomycotina</taxon>
        <taxon>Sordariomycetes</taxon>
        <taxon>Xylariomycetidae</taxon>
        <taxon>Xylariales</taxon>
        <taxon>Hypoxylaceae</taxon>
        <taxon>Daldinia</taxon>
    </lineage>
</organism>
<feature type="region of interest" description="Disordered" evidence="1">
    <location>
        <begin position="1"/>
        <end position="57"/>
    </location>
</feature>
<accession>A0AAX6MTI2</accession>
<feature type="compositionally biased region" description="Low complexity" evidence="1">
    <location>
        <begin position="184"/>
        <end position="201"/>
    </location>
</feature>
<evidence type="ECO:0000256" key="1">
    <source>
        <dbReference type="SAM" id="MobiDB-lite"/>
    </source>
</evidence>
<proteinExistence type="predicted"/>
<comment type="caution">
    <text evidence="2">The sequence shown here is derived from an EMBL/GenBank/DDBJ whole genome shotgun (WGS) entry which is preliminary data.</text>
</comment>
<evidence type="ECO:0000313" key="2">
    <source>
        <dbReference type="EMBL" id="KAK6955804.1"/>
    </source>
</evidence>
<reference evidence="2 3" key="1">
    <citation type="journal article" date="2024" name="Front Chem Biol">
        <title>Unveiling the potential of Daldinia eschscholtzii MFLUCC 19-0629 through bioactivity and bioinformatics studies for enhanced sustainable agriculture production.</title>
        <authorList>
            <person name="Brooks S."/>
            <person name="Weaver J.A."/>
            <person name="Klomchit A."/>
            <person name="Alharthi S.A."/>
            <person name="Onlamun T."/>
            <person name="Nurani R."/>
            <person name="Vong T.K."/>
            <person name="Alberti F."/>
            <person name="Greco C."/>
        </authorList>
    </citation>
    <scope>NUCLEOTIDE SEQUENCE [LARGE SCALE GENOMIC DNA]</scope>
    <source>
        <strain evidence="2">MFLUCC 19-0629</strain>
    </source>
</reference>
<dbReference type="AlphaFoldDB" id="A0AAX6MTI2"/>
<feature type="region of interest" description="Disordered" evidence="1">
    <location>
        <begin position="141"/>
        <end position="204"/>
    </location>
</feature>
<dbReference type="EMBL" id="JBANMG010000003">
    <property type="protein sequence ID" value="KAK6955804.1"/>
    <property type="molecule type" value="Genomic_DNA"/>
</dbReference>
<evidence type="ECO:0000313" key="3">
    <source>
        <dbReference type="Proteomes" id="UP001369815"/>
    </source>
</evidence>
<feature type="compositionally biased region" description="Basic residues" evidence="1">
    <location>
        <begin position="313"/>
        <end position="322"/>
    </location>
</feature>
<dbReference type="Proteomes" id="UP001369815">
    <property type="component" value="Unassembled WGS sequence"/>
</dbReference>
<feature type="region of interest" description="Disordered" evidence="1">
    <location>
        <begin position="312"/>
        <end position="345"/>
    </location>
</feature>
<keyword evidence="3" id="KW-1185">Reference proteome</keyword>
<protein>
    <submittedName>
        <fullName evidence="2">Uncharacterized protein</fullName>
    </submittedName>
</protein>
<name>A0AAX6MTI2_9PEZI</name>
<sequence length="345" mass="37980">MTDIDSDAEPDSPPATPAMQTPPRSAKSDEYHHPWSLYHAAATPQSSPPASPSLPSLRLHSLGMSPFSPARRQFTSPLIKSASLLHLTEAGRPGRDSVVQDSKDVLVQRLNDLAAQLSKQDNIQEHNVNRLHAKVDEMEKALSTRDYSPSHRPLRSRPTNLVLQDNRSERDSFWGPLTPGHTMPSISTTPLPTYTTSSTQTEGSFNTPQVAAAKGSQLSSSQASRIAAEAQTLCKELEEVVSGLRARQEETDAGLADKSRGSECERNEGEMEMLSLQIQLKAIEVQCLSYVPKDADEELRESISAWKTEWSTLKRKRARRKASAGEDLRTLGTHSRQPRNTNSPG</sequence>
<feature type="compositionally biased region" description="Acidic residues" evidence="1">
    <location>
        <begin position="1"/>
        <end position="10"/>
    </location>
</feature>
<gene>
    <name evidence="2" type="ORF">Daesc_003448</name>
</gene>
<feature type="compositionally biased region" description="Polar residues" evidence="1">
    <location>
        <begin position="332"/>
        <end position="345"/>
    </location>
</feature>